<keyword evidence="2" id="KW-0808">Transferase</keyword>
<proteinExistence type="predicted"/>
<reference evidence="3 4" key="1">
    <citation type="journal article" date="2013" name="Int. J. Syst. Evol. Microbiol.">
        <title>Marinoscillum luteum sp. nov., isolated from marine sediment.</title>
        <authorList>
            <person name="Cha I.T."/>
            <person name="Park S.J."/>
            <person name="Kim S.J."/>
            <person name="Kim J.G."/>
            <person name="Jung M.Y."/>
            <person name="Shin K.S."/>
            <person name="Kwon K.K."/>
            <person name="Yang S.H."/>
            <person name="Seo Y.S."/>
            <person name="Rhee S.K."/>
        </authorList>
    </citation>
    <scope>NUCLEOTIDE SEQUENCE [LARGE SCALE GENOMIC DNA]</scope>
    <source>
        <strain evidence="3 4">KCTC 23939</strain>
    </source>
</reference>
<name>A0ABW7NCQ0_9BACT</name>
<dbReference type="PANTHER" id="PTHR31306">
    <property type="entry name" value="ALPHA-1,6-MANNOSYLTRANSFERASE MNN11-RELATED"/>
    <property type="match status" value="1"/>
</dbReference>
<evidence type="ECO:0000256" key="1">
    <source>
        <dbReference type="ARBA" id="ARBA00022676"/>
    </source>
</evidence>
<evidence type="ECO:0000313" key="3">
    <source>
        <dbReference type="EMBL" id="MFH6985398.1"/>
    </source>
</evidence>
<comment type="caution">
    <text evidence="3">The sequence shown here is derived from an EMBL/GenBank/DDBJ whole genome shotgun (WGS) entry which is preliminary data.</text>
</comment>
<dbReference type="InterPro" id="IPR008630">
    <property type="entry name" value="Glyco_trans_34"/>
</dbReference>
<dbReference type="EMBL" id="JBIPKE010000020">
    <property type="protein sequence ID" value="MFH6985398.1"/>
    <property type="molecule type" value="Genomic_DNA"/>
</dbReference>
<evidence type="ECO:0000256" key="2">
    <source>
        <dbReference type="ARBA" id="ARBA00022679"/>
    </source>
</evidence>
<accession>A0ABW7NCQ0</accession>
<dbReference type="PANTHER" id="PTHR31306:SF4">
    <property type="entry name" value="ALPHA-1,2-GALACTOSYLTRANSFERASE"/>
    <property type="match status" value="1"/>
</dbReference>
<organism evidence="3 4">
    <name type="scientific">Marinoscillum luteum</name>
    <dbReference type="NCBI Taxonomy" id="861051"/>
    <lineage>
        <taxon>Bacteria</taxon>
        <taxon>Pseudomonadati</taxon>
        <taxon>Bacteroidota</taxon>
        <taxon>Cytophagia</taxon>
        <taxon>Cytophagales</taxon>
        <taxon>Reichenbachiellaceae</taxon>
        <taxon>Marinoscillum</taxon>
    </lineage>
</organism>
<dbReference type="Gene3D" id="3.90.550.10">
    <property type="entry name" value="Spore Coat Polysaccharide Biosynthesis Protein SpsA, Chain A"/>
    <property type="match status" value="1"/>
</dbReference>
<keyword evidence="1" id="KW-0328">Glycosyltransferase</keyword>
<evidence type="ECO:0000313" key="4">
    <source>
        <dbReference type="Proteomes" id="UP001610063"/>
    </source>
</evidence>
<keyword evidence="4" id="KW-1185">Reference proteome</keyword>
<sequence length="244" mass="28028">MPDITIIQLATPNIDRYALFSAASARSYALAHGYHLQIQRSKTISDLHINWTKIDILKTVLANSPQGPDSYVILLDADTVIMRPDRTIDYFVGKYGRPNTSIYMAADTPFSLSRKKKPNAGFVIVRNDETGRKIIARWIDAAYNDGKQFNDIHPRNQLVYWNCVEPEYQEQQVVLPKRYFHKPLWWVPKPMKKNRFLYHITSSNVDSRTAQMQGFYEEACGNRKNLEETKALLDGGKEGLLSLC</sequence>
<evidence type="ECO:0008006" key="5">
    <source>
        <dbReference type="Google" id="ProtNLM"/>
    </source>
</evidence>
<dbReference type="InterPro" id="IPR029044">
    <property type="entry name" value="Nucleotide-diphossugar_trans"/>
</dbReference>
<gene>
    <name evidence="3" type="ORF">ACHKAR_18240</name>
</gene>
<dbReference type="RefSeq" id="WP_395418861.1">
    <property type="nucleotide sequence ID" value="NZ_JBIPKE010000020.1"/>
</dbReference>
<dbReference type="Proteomes" id="UP001610063">
    <property type="component" value="Unassembled WGS sequence"/>
</dbReference>
<dbReference type="Pfam" id="PF05637">
    <property type="entry name" value="Glyco_transf_34"/>
    <property type="match status" value="1"/>
</dbReference>
<protein>
    <recommendedName>
        <fullName evidence="5">Nucleotide-diphospho-sugar transferase domain-containing protein</fullName>
    </recommendedName>
</protein>